<feature type="region of interest" description="Disordered" evidence="1">
    <location>
        <begin position="96"/>
        <end position="148"/>
    </location>
</feature>
<evidence type="ECO:0000313" key="3">
    <source>
        <dbReference type="Proteomes" id="UP000834106"/>
    </source>
</evidence>
<organism evidence="2 3">
    <name type="scientific">Fraxinus pennsylvanica</name>
    <dbReference type="NCBI Taxonomy" id="56036"/>
    <lineage>
        <taxon>Eukaryota</taxon>
        <taxon>Viridiplantae</taxon>
        <taxon>Streptophyta</taxon>
        <taxon>Embryophyta</taxon>
        <taxon>Tracheophyta</taxon>
        <taxon>Spermatophyta</taxon>
        <taxon>Magnoliopsida</taxon>
        <taxon>eudicotyledons</taxon>
        <taxon>Gunneridae</taxon>
        <taxon>Pentapetalae</taxon>
        <taxon>asterids</taxon>
        <taxon>lamiids</taxon>
        <taxon>Lamiales</taxon>
        <taxon>Oleaceae</taxon>
        <taxon>Oleeae</taxon>
        <taxon>Fraxinus</taxon>
    </lineage>
</organism>
<dbReference type="PANTHER" id="PTHR33264:SF8">
    <property type="entry name" value="EXPRESSED PROTEIN"/>
    <property type="match status" value="1"/>
</dbReference>
<dbReference type="PANTHER" id="PTHR33264">
    <property type="entry name" value="EXPRESSED PROTEIN"/>
    <property type="match status" value="1"/>
</dbReference>
<protein>
    <submittedName>
        <fullName evidence="2">Uncharacterized protein</fullName>
    </submittedName>
</protein>
<dbReference type="AlphaFoldDB" id="A0AAD2ACV8"/>
<feature type="compositionally biased region" description="Basic and acidic residues" evidence="1">
    <location>
        <begin position="105"/>
        <end position="114"/>
    </location>
</feature>
<reference evidence="2" key="1">
    <citation type="submission" date="2023-05" db="EMBL/GenBank/DDBJ databases">
        <authorList>
            <person name="Huff M."/>
        </authorList>
    </citation>
    <scope>NUCLEOTIDE SEQUENCE</scope>
</reference>
<sequence>MAGKITIESAVVTASLTRRQPLLITSPKTKDGSDRNDKNGGGDGSRRGSRMGETAGECAAVCCCCPCAMMHLLVLAIYRLPKGLCKKAWREKKKKRLLKKKRKNSSLEEKENQRKIRTRSHMNMFGFDSDSDDESTSDGEDYRNSEKNDAADWDEEMWNRFDEAGFWRSASRRAENDKSFVN</sequence>
<evidence type="ECO:0000256" key="1">
    <source>
        <dbReference type="SAM" id="MobiDB-lite"/>
    </source>
</evidence>
<feature type="compositionally biased region" description="Acidic residues" evidence="1">
    <location>
        <begin position="129"/>
        <end position="139"/>
    </location>
</feature>
<feature type="region of interest" description="Disordered" evidence="1">
    <location>
        <begin position="21"/>
        <end position="50"/>
    </location>
</feature>
<gene>
    <name evidence="2" type="ORF">FPE_LOCUS33255</name>
</gene>
<name>A0AAD2ACV8_9LAMI</name>
<dbReference type="EMBL" id="OU503057">
    <property type="protein sequence ID" value="CAI9785825.1"/>
    <property type="molecule type" value="Genomic_DNA"/>
</dbReference>
<feature type="compositionally biased region" description="Basic and acidic residues" evidence="1">
    <location>
        <begin position="28"/>
        <end position="46"/>
    </location>
</feature>
<evidence type="ECO:0000313" key="2">
    <source>
        <dbReference type="EMBL" id="CAI9785825.1"/>
    </source>
</evidence>
<proteinExistence type="predicted"/>
<accession>A0AAD2ACV8</accession>
<dbReference type="Proteomes" id="UP000834106">
    <property type="component" value="Chromosome 22"/>
</dbReference>
<keyword evidence="3" id="KW-1185">Reference proteome</keyword>